<proteinExistence type="predicted"/>
<reference evidence="2 3" key="1">
    <citation type="submission" date="2014-02" db="EMBL/GenBank/DDBJ databases">
        <authorList>
            <person name="Sears C."/>
            <person name="Carroll K."/>
            <person name="Sack B.R."/>
            <person name="Qadri F."/>
            <person name="Myers L.L."/>
            <person name="Chung G.-T."/>
            <person name="Escheverria P."/>
            <person name="Fraser C.M."/>
            <person name="Sadzewicz L."/>
            <person name="Shefchek K.A."/>
            <person name="Tallon L."/>
            <person name="Das S.P."/>
            <person name="Daugherty S."/>
            <person name="Mongodin E.F."/>
        </authorList>
    </citation>
    <scope>NUCLEOTIDE SEQUENCE [LARGE SCALE GENOMIC DNA]</scope>
    <source>
        <strain evidence="2 3">1007-1-F #10</strain>
    </source>
</reference>
<gene>
    <name evidence="2" type="ORF">M104_4586</name>
</gene>
<dbReference type="EMBL" id="JGEA01000040">
    <property type="protein sequence ID" value="EYA12321.1"/>
    <property type="molecule type" value="Genomic_DNA"/>
</dbReference>
<name>A0AAN4SGA2_BACFG</name>
<evidence type="ECO:0000313" key="2">
    <source>
        <dbReference type="EMBL" id="EYA12321.1"/>
    </source>
</evidence>
<organism evidence="2 3">
    <name type="scientific">Bacteroides fragilis str. 1007-1-F #10</name>
    <dbReference type="NCBI Taxonomy" id="1339295"/>
    <lineage>
        <taxon>Bacteria</taxon>
        <taxon>Pseudomonadati</taxon>
        <taxon>Bacteroidota</taxon>
        <taxon>Bacteroidia</taxon>
        <taxon>Bacteroidales</taxon>
        <taxon>Bacteroidaceae</taxon>
        <taxon>Bacteroides</taxon>
    </lineage>
</organism>
<feature type="compositionally biased region" description="Polar residues" evidence="1">
    <location>
        <begin position="157"/>
        <end position="181"/>
    </location>
</feature>
<evidence type="ECO:0000313" key="3">
    <source>
        <dbReference type="Proteomes" id="UP000022433"/>
    </source>
</evidence>
<dbReference type="AlphaFoldDB" id="A0AAN4SGA2"/>
<protein>
    <submittedName>
        <fullName evidence="2">Uncharacterized protein</fullName>
    </submittedName>
</protein>
<comment type="caution">
    <text evidence="2">The sequence shown here is derived from an EMBL/GenBank/DDBJ whole genome shotgun (WGS) entry which is preliminary data.</text>
</comment>
<feature type="region of interest" description="Disordered" evidence="1">
    <location>
        <begin position="153"/>
        <end position="189"/>
    </location>
</feature>
<dbReference type="Proteomes" id="UP000022433">
    <property type="component" value="Unassembled WGS sequence"/>
</dbReference>
<evidence type="ECO:0000256" key="1">
    <source>
        <dbReference type="SAM" id="MobiDB-lite"/>
    </source>
</evidence>
<accession>A0AAN4SGA2</accession>
<sequence length="189" mass="21846">MKNINYSIKKQFKISDEGICLLPMLLRALCRLTKKQLLLLEEIYSNYSSSTEGEIITQSHRTVNAKRIPTSFSYEGGITLDTETLHYSSPSEKFATTWKNILFHTISIRIIIGLHKSNMEPSEWREIIHQNTYQKFHRKHRRRLPLSFRDGIHNTKTRLPTHSTKTLQSKPASIGGNTLPNLNKVKAIE</sequence>
<dbReference type="RefSeq" id="WP_009293017.1">
    <property type="nucleotide sequence ID" value="NZ_JGEA01000040.1"/>
</dbReference>